<evidence type="ECO:0000256" key="2">
    <source>
        <dbReference type="ARBA" id="ARBA00023125"/>
    </source>
</evidence>
<keyword evidence="2 5" id="KW-0238">DNA-binding</keyword>
<evidence type="ECO:0000256" key="3">
    <source>
        <dbReference type="ARBA" id="ARBA00023163"/>
    </source>
</evidence>
<dbReference type="PROSITE" id="PS01124">
    <property type="entry name" value="HTH_ARAC_FAMILY_2"/>
    <property type="match status" value="1"/>
</dbReference>
<dbReference type="AlphaFoldDB" id="A0A2T0SZ50"/>
<keyword evidence="1" id="KW-0805">Transcription regulation</keyword>
<dbReference type="Pfam" id="PF12833">
    <property type="entry name" value="HTH_18"/>
    <property type="match status" value="1"/>
</dbReference>
<evidence type="ECO:0000313" key="6">
    <source>
        <dbReference type="Proteomes" id="UP000239494"/>
    </source>
</evidence>
<keyword evidence="6" id="KW-1185">Reference proteome</keyword>
<dbReference type="InterPro" id="IPR018060">
    <property type="entry name" value="HTH_AraC"/>
</dbReference>
<dbReference type="InterPro" id="IPR009057">
    <property type="entry name" value="Homeodomain-like_sf"/>
</dbReference>
<reference evidence="5 6" key="1">
    <citation type="submission" date="2018-03" db="EMBL/GenBank/DDBJ databases">
        <title>Genomic Encyclopedia of Archaeal and Bacterial Type Strains, Phase II (KMG-II): from individual species to whole genera.</title>
        <authorList>
            <person name="Goeker M."/>
        </authorList>
    </citation>
    <scope>NUCLEOTIDE SEQUENCE [LARGE SCALE GENOMIC DNA]</scope>
    <source>
        <strain evidence="5 6">DSM 44720</strain>
    </source>
</reference>
<evidence type="ECO:0000313" key="5">
    <source>
        <dbReference type="EMBL" id="PRY38700.1"/>
    </source>
</evidence>
<protein>
    <submittedName>
        <fullName evidence="5">AraC-like DNA-binding protein</fullName>
    </submittedName>
</protein>
<accession>A0A2T0SZ50</accession>
<sequence length="345" mass="37576">MSAMTSLAEPVVGHWDFPRSVAGVALLVRFGAEHGIPADRLLADSGISPADLTDPDAEVAAGQELRVIRTLAALMPDAGPTLGGRYHVTTFGFLGYAFISSPTMLAAVNVALRFLDLSFTFSIPRASLSDGRAHIELDDSALPRPVARFLVERDLAAIHTVIGELLPDDAPLLAVDFRFPEPADVDRHERVFGLRPRFGRPRTVATFDAAFLARPLPQADPHTVALCEARCRELVAKRRARAGIAHEVRELLARPGAIGLGMDHVARELAVSTRTLRRRLADSGTSYQELLDEVREALAEELLAIRALAVEDVALRLGYAEASSFIHAFKRWKGVTPAAYTRRAR</sequence>
<name>A0A2T0SZ50_9PSEU</name>
<comment type="caution">
    <text evidence="5">The sequence shown here is derived from an EMBL/GenBank/DDBJ whole genome shotgun (WGS) entry which is preliminary data.</text>
</comment>
<dbReference type="Pfam" id="PF12625">
    <property type="entry name" value="Arabinose_bd"/>
    <property type="match status" value="1"/>
</dbReference>
<gene>
    <name evidence="5" type="ORF">CLV43_108100</name>
</gene>
<evidence type="ECO:0000256" key="1">
    <source>
        <dbReference type="ARBA" id="ARBA00023015"/>
    </source>
</evidence>
<dbReference type="SUPFAM" id="SSF46689">
    <property type="entry name" value="Homeodomain-like"/>
    <property type="match status" value="1"/>
</dbReference>
<organism evidence="5 6">
    <name type="scientific">Umezawaea tangerina</name>
    <dbReference type="NCBI Taxonomy" id="84725"/>
    <lineage>
        <taxon>Bacteria</taxon>
        <taxon>Bacillati</taxon>
        <taxon>Actinomycetota</taxon>
        <taxon>Actinomycetes</taxon>
        <taxon>Pseudonocardiales</taxon>
        <taxon>Pseudonocardiaceae</taxon>
        <taxon>Umezawaea</taxon>
    </lineage>
</organism>
<keyword evidence="3" id="KW-0804">Transcription</keyword>
<dbReference type="GO" id="GO:0005829">
    <property type="term" value="C:cytosol"/>
    <property type="evidence" value="ECO:0007669"/>
    <property type="project" value="TreeGrafter"/>
</dbReference>
<dbReference type="GO" id="GO:0000976">
    <property type="term" value="F:transcription cis-regulatory region binding"/>
    <property type="evidence" value="ECO:0007669"/>
    <property type="project" value="TreeGrafter"/>
</dbReference>
<dbReference type="Gene3D" id="1.10.10.60">
    <property type="entry name" value="Homeodomain-like"/>
    <property type="match status" value="1"/>
</dbReference>
<dbReference type="GO" id="GO:0003700">
    <property type="term" value="F:DNA-binding transcription factor activity"/>
    <property type="evidence" value="ECO:0007669"/>
    <property type="project" value="InterPro"/>
</dbReference>
<dbReference type="PANTHER" id="PTHR47894">
    <property type="entry name" value="HTH-TYPE TRANSCRIPTIONAL REGULATOR GADX"/>
    <property type="match status" value="1"/>
</dbReference>
<dbReference type="InterPro" id="IPR020449">
    <property type="entry name" value="Tscrpt_reg_AraC-type_HTH"/>
</dbReference>
<dbReference type="PANTHER" id="PTHR47894:SF1">
    <property type="entry name" value="HTH-TYPE TRANSCRIPTIONAL REGULATOR VQSM"/>
    <property type="match status" value="1"/>
</dbReference>
<proteinExistence type="predicted"/>
<dbReference type="PRINTS" id="PR00032">
    <property type="entry name" value="HTHARAC"/>
</dbReference>
<dbReference type="EMBL" id="PVTF01000008">
    <property type="protein sequence ID" value="PRY38700.1"/>
    <property type="molecule type" value="Genomic_DNA"/>
</dbReference>
<feature type="domain" description="HTH araC/xylS-type" evidence="4">
    <location>
        <begin position="242"/>
        <end position="343"/>
    </location>
</feature>
<evidence type="ECO:0000259" key="4">
    <source>
        <dbReference type="PROSITE" id="PS01124"/>
    </source>
</evidence>
<dbReference type="InterPro" id="IPR032687">
    <property type="entry name" value="AraC-type_N"/>
</dbReference>
<dbReference type="SMART" id="SM00342">
    <property type="entry name" value="HTH_ARAC"/>
    <property type="match status" value="1"/>
</dbReference>
<dbReference type="Proteomes" id="UP000239494">
    <property type="component" value="Unassembled WGS sequence"/>
</dbReference>